<organism evidence="2 3">
    <name type="scientific">Pseudochrobactrum asaccharolyticum</name>
    <dbReference type="NCBI Taxonomy" id="354351"/>
    <lineage>
        <taxon>Bacteria</taxon>
        <taxon>Pseudomonadati</taxon>
        <taxon>Pseudomonadota</taxon>
        <taxon>Alphaproteobacteria</taxon>
        <taxon>Hyphomicrobiales</taxon>
        <taxon>Brucellaceae</taxon>
        <taxon>Pseudochrobactrum</taxon>
    </lineage>
</organism>
<evidence type="ECO:0000313" key="3">
    <source>
        <dbReference type="Proteomes" id="UP000252893"/>
    </source>
</evidence>
<keyword evidence="3" id="KW-1185">Reference proteome</keyword>
<sequence length="143" mass="15588">MSVTPAIPAEIDAAFARLSAAARSRLIEIRRLIYEVASTTPAIGPLTETLKWGEPAYLTTASKSGTTIRLGVAKSAPDDCALFFNCKTSLVQQFREQFTGHFLFEGNRALIISAQSDLPVTELSFCIHAALTYHKPVKPAVYE</sequence>
<evidence type="ECO:0000259" key="1">
    <source>
        <dbReference type="Pfam" id="PF08818"/>
    </source>
</evidence>
<dbReference type="Pfam" id="PF08818">
    <property type="entry name" value="DUF1801"/>
    <property type="match status" value="1"/>
</dbReference>
<gene>
    <name evidence="2" type="ORF">DFR47_10959</name>
</gene>
<dbReference type="EMBL" id="QNRH01000009">
    <property type="protein sequence ID" value="RBO91199.1"/>
    <property type="molecule type" value="Genomic_DNA"/>
</dbReference>
<dbReference type="InterPro" id="IPR014922">
    <property type="entry name" value="YdhG-like"/>
</dbReference>
<dbReference type="RefSeq" id="WP_113945889.1">
    <property type="nucleotide sequence ID" value="NZ_JBHEEG010000010.1"/>
</dbReference>
<accession>A0A366DP17</accession>
<dbReference type="Proteomes" id="UP000252893">
    <property type="component" value="Unassembled WGS sequence"/>
</dbReference>
<protein>
    <submittedName>
        <fullName evidence="2">Uncharacterized protein DUF1801</fullName>
    </submittedName>
</protein>
<dbReference type="SUPFAM" id="SSF159888">
    <property type="entry name" value="YdhG-like"/>
    <property type="match status" value="1"/>
</dbReference>
<reference evidence="2 3" key="1">
    <citation type="submission" date="2018-06" db="EMBL/GenBank/DDBJ databases">
        <title>Genomic Encyclopedia of Type Strains, Phase IV (KMG-IV): sequencing the most valuable type-strain genomes for metagenomic binning, comparative biology and taxonomic classification.</title>
        <authorList>
            <person name="Goeker M."/>
        </authorList>
    </citation>
    <scope>NUCLEOTIDE SEQUENCE [LARGE SCALE GENOMIC DNA]</scope>
    <source>
        <strain evidence="2 3">DSM 25619</strain>
    </source>
</reference>
<dbReference type="OrthoDB" id="328972at2"/>
<dbReference type="AlphaFoldDB" id="A0A366DP17"/>
<comment type="caution">
    <text evidence="2">The sequence shown here is derived from an EMBL/GenBank/DDBJ whole genome shotgun (WGS) entry which is preliminary data.</text>
</comment>
<proteinExistence type="predicted"/>
<evidence type="ECO:0000313" key="2">
    <source>
        <dbReference type="EMBL" id="RBO91199.1"/>
    </source>
</evidence>
<feature type="domain" description="YdhG-like" evidence="1">
    <location>
        <begin position="23"/>
        <end position="131"/>
    </location>
</feature>
<name>A0A366DP17_9HYPH</name>